<proteinExistence type="predicted"/>
<dbReference type="Pfam" id="PF01144">
    <property type="entry name" value="CoA_trans"/>
    <property type="match status" value="1"/>
</dbReference>
<evidence type="ECO:0000313" key="1">
    <source>
        <dbReference type="EMBL" id="SLM28206.1"/>
    </source>
</evidence>
<dbReference type="GO" id="GO:0018730">
    <property type="term" value="F:glutaconate CoA-transferase activity"/>
    <property type="evidence" value="ECO:0007669"/>
    <property type="project" value="UniProtKB-EC"/>
</dbReference>
<sequence length="270" mass="29751">MQKLHVEKITIHCETIDMDYTLKEMMTIMAAREIRNSDIVFCGTGISMLAAMAAKNINAPESVIFFETGAIDSRLEEIPLAVGDSRVMYQTSANGGLLDAFATMQNKVTGKHVIGILGAAQVDKFGNLNSTVIGDYNSPSIRFSGSGGGCDVASFVPRSIIFMQHEKRKFVNRLDYLTSPGYLDGPGGRKRAGLPDGGPVMLITNLAVMRFDDITKEMYLSAFYPGVSPVDILEKMEFKVDISRATEATPPTEEELWLLREKCDHQRLIL</sequence>
<dbReference type="SMART" id="SM00882">
    <property type="entry name" value="CoA_trans"/>
    <property type="match status" value="1"/>
</dbReference>
<accession>A0A1W1H6Z8</accession>
<name>A0A1W1H6Z8_9BACT</name>
<dbReference type="PANTHER" id="PTHR43293:SF3">
    <property type="entry name" value="CHOLESTEROL RING-CLEAVING HYDROLASE IPDB SUBUNIT"/>
    <property type="match status" value="1"/>
</dbReference>
<evidence type="ECO:0000313" key="2">
    <source>
        <dbReference type="Proteomes" id="UP000191931"/>
    </source>
</evidence>
<dbReference type="EC" id="2.8.3.12" evidence="1"/>
<keyword evidence="2" id="KW-1185">Reference proteome</keyword>
<dbReference type="InterPro" id="IPR004165">
    <property type="entry name" value="CoA_trans_fam_I"/>
</dbReference>
<dbReference type="PANTHER" id="PTHR43293">
    <property type="entry name" value="ACETATE COA-TRANSFERASE YDIF"/>
    <property type="match status" value="1"/>
</dbReference>
<keyword evidence="1" id="KW-0808">Transferase</keyword>
<dbReference type="Gene3D" id="3.40.1080.10">
    <property type="entry name" value="Glutaconate Coenzyme A-transferase"/>
    <property type="match status" value="1"/>
</dbReference>
<dbReference type="SUPFAM" id="SSF100950">
    <property type="entry name" value="NagB/RpiA/CoA transferase-like"/>
    <property type="match status" value="1"/>
</dbReference>
<dbReference type="EMBL" id="FWEV01000033">
    <property type="protein sequence ID" value="SLM28206.1"/>
    <property type="molecule type" value="Genomic_DNA"/>
</dbReference>
<dbReference type="STRING" id="1246637.MTBBW1_1280009"/>
<dbReference type="InterPro" id="IPR037171">
    <property type="entry name" value="NagB/RpiA_transferase-like"/>
</dbReference>
<protein>
    <submittedName>
        <fullName evidence="1">Glutaconate CoA-transferase subunit B</fullName>
        <ecNumber evidence="1">2.8.3.12</ecNumber>
    </submittedName>
</protein>
<dbReference type="Proteomes" id="UP000191931">
    <property type="component" value="Unassembled WGS sequence"/>
</dbReference>
<dbReference type="RefSeq" id="WP_342743907.1">
    <property type="nucleotide sequence ID" value="NZ_LT828547.1"/>
</dbReference>
<reference evidence="1 2" key="1">
    <citation type="submission" date="2017-03" db="EMBL/GenBank/DDBJ databases">
        <authorList>
            <person name="Afonso C.L."/>
            <person name="Miller P.J."/>
            <person name="Scott M.A."/>
            <person name="Spackman E."/>
            <person name="Goraichik I."/>
            <person name="Dimitrov K.M."/>
            <person name="Suarez D.L."/>
            <person name="Swayne D.E."/>
        </authorList>
    </citation>
    <scope>NUCLEOTIDE SEQUENCE [LARGE SCALE GENOMIC DNA]</scope>
    <source>
        <strain evidence="1">PRJEB14757</strain>
    </source>
</reference>
<gene>
    <name evidence="1" type="primary">gctB</name>
    <name evidence="1" type="ORF">MTBBW1_1280009</name>
</gene>
<dbReference type="AlphaFoldDB" id="A0A1W1H6Z8"/>
<organism evidence="1 2">
    <name type="scientific">Desulfamplus magnetovallimortis</name>
    <dbReference type="NCBI Taxonomy" id="1246637"/>
    <lineage>
        <taxon>Bacteria</taxon>
        <taxon>Pseudomonadati</taxon>
        <taxon>Thermodesulfobacteriota</taxon>
        <taxon>Desulfobacteria</taxon>
        <taxon>Desulfobacterales</taxon>
        <taxon>Desulfobacteraceae</taxon>
        <taxon>Desulfamplus</taxon>
    </lineage>
</organism>